<dbReference type="GO" id="GO:0005524">
    <property type="term" value="F:ATP binding"/>
    <property type="evidence" value="ECO:0007669"/>
    <property type="project" value="UniProtKB-KW"/>
</dbReference>
<evidence type="ECO:0000256" key="1">
    <source>
        <dbReference type="PIRSR" id="PIRSR640198-1"/>
    </source>
</evidence>
<name>A0A1B4FFM0_9BURK</name>
<dbReference type="PANTHER" id="PTHR13504">
    <property type="entry name" value="FIDO DOMAIN-CONTAINING PROTEIN DDB_G0283145"/>
    <property type="match status" value="1"/>
</dbReference>
<keyword evidence="2" id="KW-0547">Nucleotide-binding</keyword>
<organism evidence="4 5">
    <name type="scientific">Burkholderia mayonis</name>
    <dbReference type="NCBI Taxonomy" id="1385591"/>
    <lineage>
        <taxon>Bacteria</taxon>
        <taxon>Pseudomonadati</taxon>
        <taxon>Pseudomonadota</taxon>
        <taxon>Betaproteobacteria</taxon>
        <taxon>Burkholderiales</taxon>
        <taxon>Burkholderiaceae</taxon>
        <taxon>Burkholderia</taxon>
        <taxon>pseudomallei group</taxon>
    </lineage>
</organism>
<sequence length="517" mass="57402">MASSSQTKPPAKLAAALRTLKRLQDKHQGVVEHTDLTDEQRILLVDTGFLRPAMKGWYFCSNPAEADGESTIWYATYWAFIARYLGKRFNKRYCLNPEASLLLHTGNTTIPGQVYAVAKEGGSTVLTLPSNTSLAVYADEKRVPNSRVEARGLQVWPIAEALCMVGPQFFVNNAADAEIALSLVRGASEVLTTLLADGGKKAAAERLAGAFEFMKRPNEAKRIVDSFAAAGTPIKPLNPFEREEPSLLPNRERSPYVLRLQSMWARWRTAVIEEFPAPPGVAQDAGAYLADVDERYVSDAYNSLSIEGYQVTDELIERVARGDWDPDGDPEHLKTKNALAARGYYQTFQAVKTSIGQLFAGENVGDVVERDHHTWYAELFGPSVKAGILATHQLAGYRTGPIFIRNSMHTPVPRDAILDSLEVLFELIRAETHPAVRAVLGHHLFVFIHPYFDGNGRIGRFLMNVLLASGGYPWTVVRVSRRAEYMKSLEQASVHGEIRPLAKFLAEEMAQWSVERA</sequence>
<accession>A0A1B4FFM0</accession>
<dbReference type="InterPro" id="IPR003812">
    <property type="entry name" value="Fido"/>
</dbReference>
<dbReference type="SUPFAM" id="SSF140931">
    <property type="entry name" value="Fic-like"/>
    <property type="match status" value="1"/>
</dbReference>
<dbReference type="PROSITE" id="PS51459">
    <property type="entry name" value="FIDO"/>
    <property type="match status" value="1"/>
</dbReference>
<proteinExistence type="predicted"/>
<dbReference type="PANTHER" id="PTHR13504:SF38">
    <property type="entry name" value="FIDO DOMAIN-CONTAINING PROTEIN"/>
    <property type="match status" value="1"/>
</dbReference>
<dbReference type="RefSeq" id="WP_059596639.1">
    <property type="nucleotide sequence ID" value="NZ_CP013386.1"/>
</dbReference>
<dbReference type="KEGG" id="buu:WS70_11890"/>
<dbReference type="EMBL" id="CP013386">
    <property type="protein sequence ID" value="AOJ02441.1"/>
    <property type="molecule type" value="Genomic_DNA"/>
</dbReference>
<protein>
    <recommendedName>
        <fullName evidence="3">Fido domain-containing protein</fullName>
    </recommendedName>
</protein>
<gene>
    <name evidence="4" type="ORF">WS70_11890</name>
</gene>
<evidence type="ECO:0000313" key="5">
    <source>
        <dbReference type="Proteomes" id="UP000062519"/>
    </source>
</evidence>
<keyword evidence="5" id="KW-1185">Reference proteome</keyword>
<evidence type="ECO:0000259" key="3">
    <source>
        <dbReference type="PROSITE" id="PS51459"/>
    </source>
</evidence>
<dbReference type="InterPro" id="IPR036597">
    <property type="entry name" value="Fido-like_dom_sf"/>
</dbReference>
<feature type="active site" evidence="1">
    <location>
        <position position="449"/>
    </location>
</feature>
<dbReference type="Gene3D" id="1.10.3290.10">
    <property type="entry name" value="Fido-like domain"/>
    <property type="match status" value="1"/>
</dbReference>
<evidence type="ECO:0000313" key="4">
    <source>
        <dbReference type="EMBL" id="AOJ02441.1"/>
    </source>
</evidence>
<keyword evidence="2" id="KW-0067">ATP-binding</keyword>
<feature type="binding site" evidence="2">
    <location>
        <begin position="453"/>
        <end position="460"/>
    </location>
    <ligand>
        <name>ATP</name>
        <dbReference type="ChEBI" id="CHEBI:30616"/>
    </ligand>
</feature>
<reference evidence="4 5" key="1">
    <citation type="submission" date="2015-12" db="EMBL/GenBank/DDBJ databases">
        <title>Diversity of Burkholderia near neighbor genomes.</title>
        <authorList>
            <person name="Sahl J."/>
            <person name="Wagner D."/>
            <person name="Keim P."/>
        </authorList>
    </citation>
    <scope>NUCLEOTIDE SEQUENCE [LARGE SCALE GENOMIC DNA]</scope>
    <source>
        <strain evidence="4 5">BDU6</strain>
    </source>
</reference>
<feature type="domain" description="Fido" evidence="3">
    <location>
        <begin position="363"/>
        <end position="507"/>
    </location>
</feature>
<dbReference type="Proteomes" id="UP000062519">
    <property type="component" value="Chromosome 1"/>
</dbReference>
<dbReference type="Pfam" id="PF02661">
    <property type="entry name" value="Fic"/>
    <property type="match status" value="1"/>
</dbReference>
<dbReference type="InterPro" id="IPR040198">
    <property type="entry name" value="Fido_containing"/>
</dbReference>
<evidence type="ECO:0000256" key="2">
    <source>
        <dbReference type="PIRSR" id="PIRSR640198-2"/>
    </source>
</evidence>
<dbReference type="AlphaFoldDB" id="A0A1B4FFM0"/>